<organism evidence="1 2">
    <name type="scientific">Romanomermis culicivorax</name>
    <name type="common">Nematode worm</name>
    <dbReference type="NCBI Taxonomy" id="13658"/>
    <lineage>
        <taxon>Eukaryota</taxon>
        <taxon>Metazoa</taxon>
        <taxon>Ecdysozoa</taxon>
        <taxon>Nematoda</taxon>
        <taxon>Enoplea</taxon>
        <taxon>Dorylaimia</taxon>
        <taxon>Mermithida</taxon>
        <taxon>Mermithoidea</taxon>
        <taxon>Mermithidae</taxon>
        <taxon>Romanomermis</taxon>
    </lineage>
</organism>
<evidence type="ECO:0000313" key="2">
    <source>
        <dbReference type="WBParaSite" id="nRc.2.0.1.t20450-RA"/>
    </source>
</evidence>
<reference evidence="2" key="1">
    <citation type="submission" date="2022-11" db="UniProtKB">
        <authorList>
            <consortium name="WormBaseParasite"/>
        </authorList>
    </citation>
    <scope>IDENTIFICATION</scope>
</reference>
<proteinExistence type="predicted"/>
<keyword evidence="1" id="KW-1185">Reference proteome</keyword>
<accession>A0A915J226</accession>
<name>A0A915J226_ROMCU</name>
<dbReference type="AlphaFoldDB" id="A0A915J226"/>
<protein>
    <submittedName>
        <fullName evidence="2">Uncharacterized protein</fullName>
    </submittedName>
</protein>
<dbReference type="Proteomes" id="UP000887565">
    <property type="component" value="Unplaced"/>
</dbReference>
<evidence type="ECO:0000313" key="1">
    <source>
        <dbReference type="Proteomes" id="UP000887565"/>
    </source>
</evidence>
<dbReference type="WBParaSite" id="nRc.2.0.1.t20450-RA">
    <property type="protein sequence ID" value="nRc.2.0.1.t20450-RA"/>
    <property type="gene ID" value="nRc.2.0.1.g20450"/>
</dbReference>
<sequence length="78" mass="9010">MYNNYDDECTTENRVLLQLVEDREYVLCADTIFDVYIQLKTMKIPSILSASLDNPVTKNRTFILAAMSLPVMMKTIKD</sequence>